<dbReference type="RefSeq" id="WP_141345322.1">
    <property type="nucleotide sequence ID" value="NZ_BJLF01000007.1"/>
</dbReference>
<gene>
    <name evidence="1" type="ORF">VIN01S_17960</name>
</gene>
<reference evidence="1 2" key="1">
    <citation type="submission" date="2019-06" db="EMBL/GenBank/DDBJ databases">
        <title>Whole genome shotgun sequence of Vibrio inusitatus NBRC 102082.</title>
        <authorList>
            <person name="Hosoyama A."/>
            <person name="Uohara A."/>
            <person name="Ohji S."/>
            <person name="Ichikawa N."/>
        </authorList>
    </citation>
    <scope>NUCLEOTIDE SEQUENCE [LARGE SCALE GENOMIC DNA]</scope>
    <source>
        <strain evidence="1 2">NBRC 102082</strain>
    </source>
</reference>
<evidence type="ECO:0000313" key="1">
    <source>
        <dbReference type="EMBL" id="GEA50992.1"/>
    </source>
</evidence>
<sequence length="63" mass="7314">MQKTFSHCDWCKKLAFVEKLTYMDGYVNSCCDSCKQVALIDVKRYNHEELVTPQKESLSGHRA</sequence>
<name>A0A4Y3HW54_9VIBR</name>
<proteinExistence type="predicted"/>
<comment type="caution">
    <text evidence="1">The sequence shown here is derived from an EMBL/GenBank/DDBJ whole genome shotgun (WGS) entry which is preliminary data.</text>
</comment>
<keyword evidence="2" id="KW-1185">Reference proteome</keyword>
<protein>
    <submittedName>
        <fullName evidence="1">Uncharacterized protein</fullName>
    </submittedName>
</protein>
<accession>A0A4Y3HW54</accession>
<dbReference type="Proteomes" id="UP000318717">
    <property type="component" value="Unassembled WGS sequence"/>
</dbReference>
<dbReference type="EMBL" id="BJLF01000007">
    <property type="protein sequence ID" value="GEA50992.1"/>
    <property type="molecule type" value="Genomic_DNA"/>
</dbReference>
<dbReference type="OrthoDB" id="5917768at2"/>
<organism evidence="1 2">
    <name type="scientific">Vibrio inusitatus NBRC 102082</name>
    <dbReference type="NCBI Taxonomy" id="1219070"/>
    <lineage>
        <taxon>Bacteria</taxon>
        <taxon>Pseudomonadati</taxon>
        <taxon>Pseudomonadota</taxon>
        <taxon>Gammaproteobacteria</taxon>
        <taxon>Vibrionales</taxon>
        <taxon>Vibrionaceae</taxon>
        <taxon>Vibrio</taxon>
    </lineage>
</organism>
<evidence type="ECO:0000313" key="2">
    <source>
        <dbReference type="Proteomes" id="UP000318717"/>
    </source>
</evidence>
<dbReference type="AlphaFoldDB" id="A0A4Y3HW54"/>